<evidence type="ECO:0000313" key="1">
    <source>
        <dbReference type="EMBL" id="TFK69603.1"/>
    </source>
</evidence>
<proteinExistence type="predicted"/>
<keyword evidence="2" id="KW-1185">Reference proteome</keyword>
<protein>
    <submittedName>
        <fullName evidence="1">Uncharacterized protein</fullName>
    </submittedName>
</protein>
<feature type="non-terminal residue" evidence="1">
    <location>
        <position position="82"/>
    </location>
</feature>
<organism evidence="1 2">
    <name type="scientific">Pluteus cervinus</name>
    <dbReference type="NCBI Taxonomy" id="181527"/>
    <lineage>
        <taxon>Eukaryota</taxon>
        <taxon>Fungi</taxon>
        <taxon>Dikarya</taxon>
        <taxon>Basidiomycota</taxon>
        <taxon>Agaricomycotina</taxon>
        <taxon>Agaricomycetes</taxon>
        <taxon>Agaricomycetidae</taxon>
        <taxon>Agaricales</taxon>
        <taxon>Pluteineae</taxon>
        <taxon>Pluteaceae</taxon>
        <taxon>Pluteus</taxon>
    </lineage>
</organism>
<dbReference type="EMBL" id="ML208328">
    <property type="protein sequence ID" value="TFK69603.1"/>
    <property type="molecule type" value="Genomic_DNA"/>
</dbReference>
<evidence type="ECO:0000313" key="2">
    <source>
        <dbReference type="Proteomes" id="UP000308600"/>
    </source>
</evidence>
<reference evidence="1 2" key="1">
    <citation type="journal article" date="2019" name="Nat. Ecol. Evol.">
        <title>Megaphylogeny resolves global patterns of mushroom evolution.</title>
        <authorList>
            <person name="Varga T."/>
            <person name="Krizsan K."/>
            <person name="Foldi C."/>
            <person name="Dima B."/>
            <person name="Sanchez-Garcia M."/>
            <person name="Sanchez-Ramirez S."/>
            <person name="Szollosi G.J."/>
            <person name="Szarkandi J.G."/>
            <person name="Papp V."/>
            <person name="Albert L."/>
            <person name="Andreopoulos W."/>
            <person name="Angelini C."/>
            <person name="Antonin V."/>
            <person name="Barry K.W."/>
            <person name="Bougher N.L."/>
            <person name="Buchanan P."/>
            <person name="Buyck B."/>
            <person name="Bense V."/>
            <person name="Catcheside P."/>
            <person name="Chovatia M."/>
            <person name="Cooper J."/>
            <person name="Damon W."/>
            <person name="Desjardin D."/>
            <person name="Finy P."/>
            <person name="Geml J."/>
            <person name="Haridas S."/>
            <person name="Hughes K."/>
            <person name="Justo A."/>
            <person name="Karasinski D."/>
            <person name="Kautmanova I."/>
            <person name="Kiss B."/>
            <person name="Kocsube S."/>
            <person name="Kotiranta H."/>
            <person name="LaButti K.M."/>
            <person name="Lechner B.E."/>
            <person name="Liimatainen K."/>
            <person name="Lipzen A."/>
            <person name="Lukacs Z."/>
            <person name="Mihaltcheva S."/>
            <person name="Morgado L.N."/>
            <person name="Niskanen T."/>
            <person name="Noordeloos M.E."/>
            <person name="Ohm R.A."/>
            <person name="Ortiz-Santana B."/>
            <person name="Ovrebo C."/>
            <person name="Racz N."/>
            <person name="Riley R."/>
            <person name="Savchenko A."/>
            <person name="Shiryaev A."/>
            <person name="Soop K."/>
            <person name="Spirin V."/>
            <person name="Szebenyi C."/>
            <person name="Tomsovsky M."/>
            <person name="Tulloss R.E."/>
            <person name="Uehling J."/>
            <person name="Grigoriev I.V."/>
            <person name="Vagvolgyi C."/>
            <person name="Papp T."/>
            <person name="Martin F.M."/>
            <person name="Miettinen O."/>
            <person name="Hibbett D.S."/>
            <person name="Nagy L.G."/>
        </authorList>
    </citation>
    <scope>NUCLEOTIDE SEQUENCE [LARGE SCALE GENOMIC DNA]</scope>
    <source>
        <strain evidence="1 2">NL-1719</strain>
    </source>
</reference>
<dbReference type="Proteomes" id="UP000308600">
    <property type="component" value="Unassembled WGS sequence"/>
</dbReference>
<gene>
    <name evidence="1" type="ORF">BDN72DRAFT_725229</name>
</gene>
<accession>A0ACD3AV54</accession>
<name>A0ACD3AV54_9AGAR</name>
<feature type="non-terminal residue" evidence="1">
    <location>
        <position position="1"/>
    </location>
</feature>
<sequence>LEMVVQNAEEERHKIDAKVHQLQLQISALRTQRNSFSIISPLPAELLTIIFQYARDFSPARSRAKTAIFISWVCRMWRQVSL</sequence>